<sequence>MSTWGHVMNCFLCGMRIQSGDQRSKGLAIPERKDWAEKEVQGDHIVPASEVEETDFAKPDTQWTHFFRAVVQKRDASMTVASGRSYQHPPNKLALSLPVVRRTESGNSLIPLDINYRRLPYGYPVHAHCWMLVDNVIGLEVVQKNLHAFCEAVYEYWSDHRGHWRTPVNHVSGPACRYKWRQPGVRQVEAKPPSIWNTRSHVSDSPLRLPEVQKMIQQVERRAEEPSQVGYRASSIVHLPLEIQIMIVDELYVLPDFSRNNVRSVRRALRALGWKLPDQYWVSRCSMDLGFDVTGIPNIDRVTDRGEFCTTLEYSLAGSKWWCESGLALREAILNRLKAVQPRFLERVNCENKAVG</sequence>
<evidence type="ECO:0000313" key="1">
    <source>
        <dbReference type="EMBL" id="KAL2798665.1"/>
    </source>
</evidence>
<keyword evidence="2" id="KW-1185">Reference proteome</keyword>
<dbReference type="Proteomes" id="UP001610563">
    <property type="component" value="Unassembled WGS sequence"/>
</dbReference>
<accession>A0ABR4GHX7</accession>
<protein>
    <recommendedName>
        <fullName evidence="3">F-box domain protein</fullName>
    </recommendedName>
</protein>
<dbReference type="EMBL" id="JBFTWV010000012">
    <property type="protein sequence ID" value="KAL2798665.1"/>
    <property type="molecule type" value="Genomic_DNA"/>
</dbReference>
<organism evidence="1 2">
    <name type="scientific">Aspergillus keveii</name>
    <dbReference type="NCBI Taxonomy" id="714993"/>
    <lineage>
        <taxon>Eukaryota</taxon>
        <taxon>Fungi</taxon>
        <taxon>Dikarya</taxon>
        <taxon>Ascomycota</taxon>
        <taxon>Pezizomycotina</taxon>
        <taxon>Eurotiomycetes</taxon>
        <taxon>Eurotiomycetidae</taxon>
        <taxon>Eurotiales</taxon>
        <taxon>Aspergillaceae</taxon>
        <taxon>Aspergillus</taxon>
        <taxon>Aspergillus subgen. Nidulantes</taxon>
    </lineage>
</organism>
<reference evidence="1 2" key="1">
    <citation type="submission" date="2024-07" db="EMBL/GenBank/DDBJ databases">
        <title>Section-level genome sequencing and comparative genomics of Aspergillus sections Usti and Cavernicolus.</title>
        <authorList>
            <consortium name="Lawrence Berkeley National Laboratory"/>
            <person name="Nybo J.L."/>
            <person name="Vesth T.C."/>
            <person name="Theobald S."/>
            <person name="Frisvad J.C."/>
            <person name="Larsen T.O."/>
            <person name="Kjaerboelling I."/>
            <person name="Rothschild-Mancinelli K."/>
            <person name="Lyhne E.K."/>
            <person name="Kogle M.E."/>
            <person name="Barry K."/>
            <person name="Clum A."/>
            <person name="Na H."/>
            <person name="Ledsgaard L."/>
            <person name="Lin J."/>
            <person name="Lipzen A."/>
            <person name="Kuo A."/>
            <person name="Riley R."/>
            <person name="Mondo S."/>
            <person name="Labutti K."/>
            <person name="Haridas S."/>
            <person name="Pangalinan J."/>
            <person name="Salamov A.A."/>
            <person name="Simmons B.A."/>
            <person name="Magnuson J.K."/>
            <person name="Chen J."/>
            <person name="Drula E."/>
            <person name="Henrissat B."/>
            <person name="Wiebenga A."/>
            <person name="Lubbers R.J."/>
            <person name="Gomes A.C."/>
            <person name="Makela M.R."/>
            <person name="Stajich J."/>
            <person name="Grigoriev I.V."/>
            <person name="Mortensen U.H."/>
            <person name="De Vries R.P."/>
            <person name="Baker S.E."/>
            <person name="Andersen M.R."/>
        </authorList>
    </citation>
    <scope>NUCLEOTIDE SEQUENCE [LARGE SCALE GENOMIC DNA]</scope>
    <source>
        <strain evidence="1 2">CBS 209.92</strain>
    </source>
</reference>
<comment type="caution">
    <text evidence="1">The sequence shown here is derived from an EMBL/GenBank/DDBJ whole genome shotgun (WGS) entry which is preliminary data.</text>
</comment>
<proteinExistence type="predicted"/>
<evidence type="ECO:0008006" key="3">
    <source>
        <dbReference type="Google" id="ProtNLM"/>
    </source>
</evidence>
<name>A0ABR4GHX7_9EURO</name>
<gene>
    <name evidence="1" type="ORF">BJX66DRAFT_334027</name>
</gene>
<evidence type="ECO:0000313" key="2">
    <source>
        <dbReference type="Proteomes" id="UP001610563"/>
    </source>
</evidence>